<dbReference type="InterPro" id="IPR038461">
    <property type="entry name" value="Schlafen_AlbA_2_dom_sf"/>
</dbReference>
<name>A0A6C2U3T4_PONDE</name>
<reference evidence="3 4" key="1">
    <citation type="submission" date="2019-04" db="EMBL/GenBank/DDBJ databases">
        <authorList>
            <person name="Van Vliet M D."/>
        </authorList>
    </citation>
    <scope>NUCLEOTIDE SEQUENCE [LARGE SCALE GENOMIC DNA]</scope>
    <source>
        <strain evidence="3 4">F1</strain>
    </source>
</reference>
<dbReference type="SUPFAM" id="SSF103190">
    <property type="entry name" value="Sensory domain-like"/>
    <property type="match status" value="1"/>
</dbReference>
<dbReference type="Pfam" id="PF04326">
    <property type="entry name" value="SLFN_AlbA_2"/>
    <property type="match status" value="1"/>
</dbReference>
<keyword evidence="1" id="KW-0812">Transmembrane</keyword>
<feature type="domain" description="Schlafen AlbA-2" evidence="2">
    <location>
        <begin position="375"/>
        <end position="487"/>
    </location>
</feature>
<dbReference type="RefSeq" id="WP_136080319.1">
    <property type="nucleotide sequence ID" value="NZ_CAAHFG010000002.1"/>
</dbReference>
<dbReference type="InterPro" id="IPR007421">
    <property type="entry name" value="Schlafen_AlbA_2_dom"/>
</dbReference>
<dbReference type="Proteomes" id="UP000366872">
    <property type="component" value="Unassembled WGS sequence"/>
</dbReference>
<sequence length="544" mass="60780">MHKRKRRFTRDVLLVLAVLTTAVVVPVAYLATQARRDISEQFIDNVANQAVSGFRAMSLSMEATLGLIHDWGGGGRISIEKGDELAHLLLPVFDRERLLHGVTVAVRDGNSFYLYRTETGFRSRRVALGVEGDNADVVEWSSGHEPVTRSKARSDFDPLNRPWFGPALASGKIHWTEPYTFFTARKVGITASTSFVRKEGNERVVVAFDVLLDEPFAEFYNLAPSENSRVIIFRHDNQLYIPGSGGLQSGFLPMGKVEDNLVRKVHSNWTGEDNLADRVVSIFHDGIVWWCGFRPLDPGNPNTWICVMIPESDILGHAGRRRINLLMLGIGSILGAVALAFWIVRRGRRPFEGAASYFDTEHPEASVRSLIAGGENRAVEFKSTMRMNLHSKKPGKEIELAWLKGVAGFLNTDGGILLLGVTDDGEITGLERDVFENEDKCRLHFKNLIGKHIGADLSKYIRFILVPVDGTTVGVVRCARSGEPVFLKDGNKEHFALNPDFRTTGLSGTCGLSMIQKDAWKWEENEEHSRTSLRPRWRLMPSRA</sequence>
<keyword evidence="1" id="KW-0472">Membrane</keyword>
<proteinExistence type="predicted"/>
<evidence type="ECO:0000256" key="1">
    <source>
        <dbReference type="SAM" id="Phobius"/>
    </source>
</evidence>
<keyword evidence="4" id="KW-1185">Reference proteome</keyword>
<gene>
    <name evidence="3" type="ORF">PDESU_03250</name>
</gene>
<evidence type="ECO:0000259" key="2">
    <source>
        <dbReference type="Pfam" id="PF04326"/>
    </source>
</evidence>
<protein>
    <recommendedName>
        <fullName evidence="2">Schlafen AlbA-2 domain-containing protein</fullName>
    </recommendedName>
</protein>
<dbReference type="InterPro" id="IPR029151">
    <property type="entry name" value="Sensor-like_sf"/>
</dbReference>
<dbReference type="Gene3D" id="3.30.450.20">
    <property type="entry name" value="PAS domain"/>
    <property type="match status" value="1"/>
</dbReference>
<evidence type="ECO:0000313" key="3">
    <source>
        <dbReference type="EMBL" id="VGO14682.1"/>
    </source>
</evidence>
<dbReference type="AlphaFoldDB" id="A0A6C2U3T4"/>
<keyword evidence="1" id="KW-1133">Transmembrane helix</keyword>
<feature type="transmembrane region" description="Helical" evidence="1">
    <location>
        <begin position="325"/>
        <end position="344"/>
    </location>
</feature>
<organism evidence="3 4">
    <name type="scientific">Pontiella desulfatans</name>
    <dbReference type="NCBI Taxonomy" id="2750659"/>
    <lineage>
        <taxon>Bacteria</taxon>
        <taxon>Pseudomonadati</taxon>
        <taxon>Kiritimatiellota</taxon>
        <taxon>Kiritimatiellia</taxon>
        <taxon>Kiritimatiellales</taxon>
        <taxon>Pontiellaceae</taxon>
        <taxon>Pontiella</taxon>
    </lineage>
</organism>
<dbReference type="Gene3D" id="3.30.950.30">
    <property type="entry name" value="Schlafen, AAA domain"/>
    <property type="match status" value="1"/>
</dbReference>
<dbReference type="EMBL" id="CAAHFG010000002">
    <property type="protein sequence ID" value="VGO14682.1"/>
    <property type="molecule type" value="Genomic_DNA"/>
</dbReference>
<evidence type="ECO:0000313" key="4">
    <source>
        <dbReference type="Proteomes" id="UP000366872"/>
    </source>
</evidence>
<accession>A0A6C2U3T4</accession>